<dbReference type="eggNOG" id="ENOG502QQCZ">
    <property type="taxonomic scope" value="Eukaryota"/>
</dbReference>
<evidence type="ECO:0000256" key="12">
    <source>
        <dbReference type="SAM" id="Phobius"/>
    </source>
</evidence>
<evidence type="ECO:0000256" key="3">
    <source>
        <dbReference type="ARBA" id="ARBA00022679"/>
    </source>
</evidence>
<evidence type="ECO:0000256" key="10">
    <source>
        <dbReference type="PROSITE-ProRule" id="PRU10141"/>
    </source>
</evidence>
<proteinExistence type="predicted"/>
<accession>A0A0D9XCS2</accession>
<dbReference type="Gramene" id="LPERR09G04680.1">
    <property type="protein sequence ID" value="LPERR09G04680.1"/>
    <property type="gene ID" value="LPERR09G04680"/>
</dbReference>
<feature type="transmembrane region" description="Helical" evidence="12">
    <location>
        <begin position="288"/>
        <end position="312"/>
    </location>
</feature>
<dbReference type="GO" id="GO:0005886">
    <property type="term" value="C:plasma membrane"/>
    <property type="evidence" value="ECO:0007669"/>
    <property type="project" value="UniProtKB-SubCell"/>
</dbReference>
<reference evidence="14" key="3">
    <citation type="submission" date="2015-04" db="UniProtKB">
        <authorList>
            <consortium name="EnsemblPlants"/>
        </authorList>
    </citation>
    <scope>IDENTIFICATION</scope>
</reference>
<dbReference type="HOGENOM" id="CLU_000288_41_2_1"/>
<protein>
    <recommendedName>
        <fullName evidence="13">Protein kinase domain-containing protein</fullName>
    </recommendedName>
</protein>
<dbReference type="Gene3D" id="1.10.510.10">
    <property type="entry name" value="Transferase(Phosphotransferase) domain 1"/>
    <property type="match status" value="1"/>
</dbReference>
<evidence type="ECO:0000256" key="4">
    <source>
        <dbReference type="ARBA" id="ARBA00022692"/>
    </source>
</evidence>
<dbReference type="FunFam" id="3.30.200.20:FF:000394">
    <property type="entry name" value="Leucine-rich repeat receptor-like protein kinase"/>
    <property type="match status" value="1"/>
</dbReference>
<dbReference type="InterPro" id="IPR008271">
    <property type="entry name" value="Ser/Thr_kinase_AS"/>
</dbReference>
<dbReference type="GO" id="GO:0004674">
    <property type="term" value="F:protein serine/threonine kinase activity"/>
    <property type="evidence" value="ECO:0007669"/>
    <property type="project" value="UniProtKB-KW"/>
</dbReference>
<feature type="binding site" evidence="10">
    <location>
        <position position="391"/>
    </location>
    <ligand>
        <name>ATP</name>
        <dbReference type="ChEBI" id="CHEBI:30616"/>
    </ligand>
</feature>
<dbReference type="InterPro" id="IPR017441">
    <property type="entry name" value="Protein_kinase_ATP_BS"/>
</dbReference>
<keyword evidence="6" id="KW-0418">Kinase</keyword>
<dbReference type="GO" id="GO:0005524">
    <property type="term" value="F:ATP binding"/>
    <property type="evidence" value="ECO:0007669"/>
    <property type="project" value="UniProtKB-UniRule"/>
</dbReference>
<evidence type="ECO:0000313" key="14">
    <source>
        <dbReference type="EnsemblPlants" id="LPERR09G04680.1"/>
    </source>
</evidence>
<organism evidence="14 15">
    <name type="scientific">Leersia perrieri</name>
    <dbReference type="NCBI Taxonomy" id="77586"/>
    <lineage>
        <taxon>Eukaryota</taxon>
        <taxon>Viridiplantae</taxon>
        <taxon>Streptophyta</taxon>
        <taxon>Embryophyta</taxon>
        <taxon>Tracheophyta</taxon>
        <taxon>Spermatophyta</taxon>
        <taxon>Magnoliopsida</taxon>
        <taxon>Liliopsida</taxon>
        <taxon>Poales</taxon>
        <taxon>Poaceae</taxon>
        <taxon>BOP clade</taxon>
        <taxon>Oryzoideae</taxon>
        <taxon>Oryzeae</taxon>
        <taxon>Oryzinae</taxon>
        <taxon>Leersia</taxon>
    </lineage>
</organism>
<dbReference type="STRING" id="77586.A0A0D9XCS2"/>
<evidence type="ECO:0000256" key="5">
    <source>
        <dbReference type="ARBA" id="ARBA00022741"/>
    </source>
</evidence>
<keyword evidence="5 10" id="KW-0547">Nucleotide-binding</keyword>
<dbReference type="PROSITE" id="PS00107">
    <property type="entry name" value="PROTEIN_KINASE_ATP"/>
    <property type="match status" value="1"/>
</dbReference>
<keyword evidence="9 12" id="KW-0472">Membrane</keyword>
<keyword evidence="8 12" id="KW-1133">Transmembrane helix</keyword>
<name>A0A0D9XCS2_9ORYZ</name>
<keyword evidence="15" id="KW-1185">Reference proteome</keyword>
<evidence type="ECO:0000313" key="15">
    <source>
        <dbReference type="Proteomes" id="UP000032180"/>
    </source>
</evidence>
<evidence type="ECO:0000256" key="11">
    <source>
        <dbReference type="SAM" id="MobiDB-lite"/>
    </source>
</evidence>
<evidence type="ECO:0000256" key="9">
    <source>
        <dbReference type="ARBA" id="ARBA00023136"/>
    </source>
</evidence>
<dbReference type="Proteomes" id="UP000032180">
    <property type="component" value="Chromosome 9"/>
</dbReference>
<dbReference type="AlphaFoldDB" id="A0A0D9XCS2"/>
<dbReference type="SUPFAM" id="SSF56112">
    <property type="entry name" value="Protein kinase-like (PK-like)"/>
    <property type="match status" value="1"/>
</dbReference>
<evidence type="ECO:0000259" key="13">
    <source>
        <dbReference type="PROSITE" id="PS50011"/>
    </source>
</evidence>
<dbReference type="InterPro" id="IPR001245">
    <property type="entry name" value="Ser-Thr/Tyr_kinase_cat_dom"/>
</dbReference>
<dbReference type="Pfam" id="PF12819">
    <property type="entry name" value="Malectin_like"/>
    <property type="match status" value="1"/>
</dbReference>
<dbReference type="SUPFAM" id="SSF52058">
    <property type="entry name" value="L domain-like"/>
    <property type="match status" value="1"/>
</dbReference>
<evidence type="ECO:0000256" key="1">
    <source>
        <dbReference type="ARBA" id="ARBA00004162"/>
    </source>
</evidence>
<dbReference type="PANTHER" id="PTHR45631">
    <property type="entry name" value="OS07G0107800 PROTEIN-RELATED"/>
    <property type="match status" value="1"/>
</dbReference>
<dbReference type="PANTHER" id="PTHR45631:SF6">
    <property type="entry name" value="OS09G0352000 PROTEIN"/>
    <property type="match status" value="1"/>
</dbReference>
<keyword evidence="4 12" id="KW-0812">Transmembrane</keyword>
<dbReference type="InterPro" id="IPR000719">
    <property type="entry name" value="Prot_kinase_dom"/>
</dbReference>
<evidence type="ECO:0000256" key="2">
    <source>
        <dbReference type="ARBA" id="ARBA00022527"/>
    </source>
</evidence>
<reference evidence="15" key="2">
    <citation type="submission" date="2013-12" db="EMBL/GenBank/DDBJ databases">
        <authorList>
            <person name="Yu Y."/>
            <person name="Lee S."/>
            <person name="de Baynast K."/>
            <person name="Wissotski M."/>
            <person name="Liu L."/>
            <person name="Talag J."/>
            <person name="Goicoechea J."/>
            <person name="Angelova A."/>
            <person name="Jetty R."/>
            <person name="Kudrna D."/>
            <person name="Golser W."/>
            <person name="Rivera L."/>
            <person name="Zhang J."/>
            <person name="Wing R."/>
        </authorList>
    </citation>
    <scope>NUCLEOTIDE SEQUENCE</scope>
</reference>
<comment type="subcellular location">
    <subcellularLocation>
        <location evidence="1">Cell membrane</location>
        <topology evidence="1">Single-pass membrane protein</topology>
    </subcellularLocation>
</comment>
<dbReference type="PROSITE" id="PS50011">
    <property type="entry name" value="PROTEIN_KINASE_DOM"/>
    <property type="match status" value="1"/>
</dbReference>
<dbReference type="InterPro" id="IPR032675">
    <property type="entry name" value="LRR_dom_sf"/>
</dbReference>
<feature type="domain" description="Protein kinase" evidence="13">
    <location>
        <begin position="363"/>
        <end position="668"/>
    </location>
</feature>
<feature type="region of interest" description="Disordered" evidence="11">
    <location>
        <begin position="318"/>
        <end position="337"/>
    </location>
</feature>
<dbReference type="Gene3D" id="3.80.10.10">
    <property type="entry name" value="Ribonuclease Inhibitor"/>
    <property type="match status" value="1"/>
</dbReference>
<dbReference type="InterPro" id="IPR011009">
    <property type="entry name" value="Kinase-like_dom_sf"/>
</dbReference>
<keyword evidence="3" id="KW-0808">Transferase</keyword>
<dbReference type="InterPro" id="IPR024788">
    <property type="entry name" value="Malectin-like_Carb-bd_dom"/>
</dbReference>
<dbReference type="EnsemblPlants" id="LPERR09G04680.1">
    <property type="protein sequence ID" value="LPERR09G04680.1"/>
    <property type="gene ID" value="LPERR09G04680"/>
</dbReference>
<dbReference type="Pfam" id="PF07714">
    <property type="entry name" value="PK_Tyr_Ser-Thr"/>
    <property type="match status" value="1"/>
</dbReference>
<sequence>MVRVMAMYGNYDGKDSASTLQFDLYLGVHYWVTVHADSAIINEALFVAWASWVPVCLVRTSPGSTPYNDDPYDRWWLPMPSKPTWRNISTESPIELSSTYAVPLPVIQTAVEAVSNNTTLSIIWQDRSHKNEYKAYLHFADFQNTELRQFNIYVHNKFKVDLYSPSYLAPSVVISNPGWYKSDDIDGTYNITLKATATSKLPPMINGLEAYTRIYHVNPQTDLSNSNLHGPISNNFTLLTMLQSLNLSGNQLNGPIPDAFCKGSFIFSFDSEKDTCNPPNPINKSKKAVIVTISVLVPVMAIGALVAAYLIWRTKRKPNVSSNDPPREQEIEIAPASRKEHEDALQKVENRRFTYMQLEKLTNKFHKLIGQGGFGLVYYGRLEDGIEVAVKIRSETSSHGLDEFLAEVQSLTKVHHRNLVSLVGYCWEKDKLALVYEYMAQGSLYDRLRGNNDVRETLSWRTRVGIVVEAAQGLDYLHKGCNLPIIHRDVKTQNILLGQNLQAKIADFGLCKTYLSETQTHISVIPAGSAGYMDPEYYHTGRLNESSDVYSFGVVLLETVSGEPPILPGQGHITERVKKKIATGNISLVADARLGGAYDVSSVWKVVDIALLCTADIGAQRPTMAAVIVQLKESLALEQARADSGFGGSTSRVSDSMFSTSTFYPSAR</sequence>
<evidence type="ECO:0000256" key="7">
    <source>
        <dbReference type="ARBA" id="ARBA00022840"/>
    </source>
</evidence>
<evidence type="ECO:0000256" key="8">
    <source>
        <dbReference type="ARBA" id="ARBA00022989"/>
    </source>
</evidence>
<keyword evidence="2" id="KW-0723">Serine/threonine-protein kinase</keyword>
<dbReference type="PROSITE" id="PS00108">
    <property type="entry name" value="PROTEIN_KINASE_ST"/>
    <property type="match status" value="1"/>
</dbReference>
<keyword evidence="7 10" id="KW-0067">ATP-binding</keyword>
<dbReference type="SMART" id="SM00220">
    <property type="entry name" value="S_TKc"/>
    <property type="match status" value="1"/>
</dbReference>
<evidence type="ECO:0000256" key="6">
    <source>
        <dbReference type="ARBA" id="ARBA00022777"/>
    </source>
</evidence>
<reference evidence="14 15" key="1">
    <citation type="submission" date="2012-08" db="EMBL/GenBank/DDBJ databases">
        <title>Oryza genome evolution.</title>
        <authorList>
            <person name="Wing R.A."/>
        </authorList>
    </citation>
    <scope>NUCLEOTIDE SEQUENCE</scope>
</reference>
<dbReference type="Gene3D" id="3.30.200.20">
    <property type="entry name" value="Phosphorylase Kinase, domain 1"/>
    <property type="match status" value="1"/>
</dbReference>